<protein>
    <submittedName>
        <fullName evidence="10">Putative acyl-CoA dehydrogenase</fullName>
    </submittedName>
</protein>
<evidence type="ECO:0000256" key="3">
    <source>
        <dbReference type="ARBA" id="ARBA00022630"/>
    </source>
</evidence>
<dbReference type="Gene3D" id="2.40.110.10">
    <property type="entry name" value="Butyryl-CoA Dehydrogenase, subunit A, domain 2"/>
    <property type="match status" value="1"/>
</dbReference>
<dbReference type="SUPFAM" id="SSF47203">
    <property type="entry name" value="Acyl-CoA dehydrogenase C-terminal domain-like"/>
    <property type="match status" value="1"/>
</dbReference>
<dbReference type="CDD" id="cd00567">
    <property type="entry name" value="ACAD"/>
    <property type="match status" value="1"/>
</dbReference>
<evidence type="ECO:0000259" key="8">
    <source>
        <dbReference type="Pfam" id="PF02770"/>
    </source>
</evidence>
<dbReference type="InterPro" id="IPR036250">
    <property type="entry name" value="AcylCo_DH-like_C"/>
</dbReference>
<dbReference type="InterPro" id="IPR037069">
    <property type="entry name" value="AcylCoA_DH/ox_N_sf"/>
</dbReference>
<dbReference type="Gene3D" id="1.10.540.10">
    <property type="entry name" value="Acyl-CoA dehydrogenase/oxidase, N-terminal domain"/>
    <property type="match status" value="1"/>
</dbReference>
<proteinExistence type="inferred from homology"/>
<dbReference type="AlphaFoldDB" id="A0A0U2X3A0"/>
<keyword evidence="3 6" id="KW-0285">Flavoprotein</keyword>
<dbReference type="PANTHER" id="PTHR43884">
    <property type="entry name" value="ACYL-COA DEHYDROGENASE"/>
    <property type="match status" value="1"/>
</dbReference>
<dbReference type="SUPFAM" id="SSF56645">
    <property type="entry name" value="Acyl-CoA dehydrogenase NM domain-like"/>
    <property type="match status" value="1"/>
</dbReference>
<dbReference type="Gene3D" id="1.20.140.10">
    <property type="entry name" value="Butyryl-CoA Dehydrogenase, subunit A, domain 3"/>
    <property type="match status" value="1"/>
</dbReference>
<dbReference type="Pfam" id="PF00441">
    <property type="entry name" value="Acyl-CoA_dh_1"/>
    <property type="match status" value="1"/>
</dbReference>
<comment type="similarity">
    <text evidence="2 6">Belongs to the acyl-CoA dehydrogenase family.</text>
</comment>
<dbReference type="GO" id="GO:0050660">
    <property type="term" value="F:flavin adenine dinucleotide binding"/>
    <property type="evidence" value="ECO:0007669"/>
    <property type="project" value="InterPro"/>
</dbReference>
<reference evidence="10" key="1">
    <citation type="journal article" date="2016" name="ISME J.">
        <title>Functional metagenomic screen reveals new and diverse microbial rhodopsins.</title>
        <authorList>
            <person name="Pushkarev A."/>
            <person name="Beja O."/>
        </authorList>
    </citation>
    <scope>NUCLEOTIDE SEQUENCE</scope>
</reference>
<feature type="domain" description="Acyl-CoA dehydrogenase/oxidase N-terminal" evidence="9">
    <location>
        <begin position="7"/>
        <end position="117"/>
    </location>
</feature>
<feature type="domain" description="Acyl-CoA oxidase/dehydrogenase middle" evidence="8">
    <location>
        <begin position="136"/>
        <end position="210"/>
    </location>
</feature>
<dbReference type="EMBL" id="KT201089">
    <property type="protein sequence ID" value="ALS56186.1"/>
    <property type="molecule type" value="Genomic_DNA"/>
</dbReference>
<evidence type="ECO:0000256" key="4">
    <source>
        <dbReference type="ARBA" id="ARBA00022827"/>
    </source>
</evidence>
<evidence type="ECO:0000313" key="10">
    <source>
        <dbReference type="EMBL" id="ALS56186.1"/>
    </source>
</evidence>
<evidence type="ECO:0000256" key="5">
    <source>
        <dbReference type="ARBA" id="ARBA00023002"/>
    </source>
</evidence>
<dbReference type="PANTHER" id="PTHR43884:SF20">
    <property type="entry name" value="ACYL-COA DEHYDROGENASE FADE28"/>
    <property type="match status" value="1"/>
</dbReference>
<dbReference type="InterPro" id="IPR009075">
    <property type="entry name" value="AcylCo_DH/oxidase_C"/>
</dbReference>
<sequence>MQFTLSELQNEIKENSNKLLKENIELLETIQKVDENCRIDKKVWNLVIEQGWLALDVPEEDGGLGFSNTDTAILSEVLGYYMPIIPIFSSGVVFKHILMNSKKEKKDELLPEIISGEKIGTFAVYESDKYKINQDTLNTQLTTTDSGYILSGNKKYVMFGDVSDYIAVLAKHEDGYKFVLVSSDSDGVTIKETTSLDQTRPMCELEMSDVVLDSNEVLIELDAELSEWYKVKNIALGYLAMEQVGASQACLDMSTQYAKERIQFGRPIGSFQAIQHICANMLMQLESAKSVAYSAVRVDYSDDVETEMSSMLAKSYCSEVFNKIAGDNIQVHGGIGFTWEHPAHLYFKKAKSDSLLLGTPKLARDKIAELLNL</sequence>
<evidence type="ECO:0000259" key="9">
    <source>
        <dbReference type="Pfam" id="PF02771"/>
    </source>
</evidence>
<evidence type="ECO:0000256" key="2">
    <source>
        <dbReference type="ARBA" id="ARBA00009347"/>
    </source>
</evidence>
<evidence type="ECO:0000256" key="1">
    <source>
        <dbReference type="ARBA" id="ARBA00001974"/>
    </source>
</evidence>
<organism evidence="10">
    <name type="scientific">uncultured bacterium EIL26B11</name>
    <dbReference type="NCBI Taxonomy" id="1768201"/>
    <lineage>
        <taxon>Bacteria</taxon>
        <taxon>environmental samples</taxon>
    </lineage>
</organism>
<evidence type="ECO:0000256" key="6">
    <source>
        <dbReference type="RuleBase" id="RU362125"/>
    </source>
</evidence>
<keyword evidence="4 6" id="KW-0274">FAD</keyword>
<keyword evidence="5 6" id="KW-0560">Oxidoreductase</keyword>
<accession>A0A0U2X3A0</accession>
<evidence type="ECO:0000259" key="7">
    <source>
        <dbReference type="Pfam" id="PF00441"/>
    </source>
</evidence>
<dbReference type="InterPro" id="IPR046373">
    <property type="entry name" value="Acyl-CoA_Oxase/DH_mid-dom_sf"/>
</dbReference>
<dbReference type="InterPro" id="IPR006091">
    <property type="entry name" value="Acyl-CoA_Oxase/DH_mid-dom"/>
</dbReference>
<dbReference type="InterPro" id="IPR013786">
    <property type="entry name" value="AcylCoA_DH/ox_N"/>
</dbReference>
<name>A0A0U2X3A0_9BACT</name>
<dbReference type="Pfam" id="PF02770">
    <property type="entry name" value="Acyl-CoA_dh_M"/>
    <property type="match status" value="1"/>
</dbReference>
<comment type="cofactor">
    <cofactor evidence="1 6">
        <name>FAD</name>
        <dbReference type="ChEBI" id="CHEBI:57692"/>
    </cofactor>
</comment>
<dbReference type="GO" id="GO:0003995">
    <property type="term" value="F:acyl-CoA dehydrogenase activity"/>
    <property type="evidence" value="ECO:0007669"/>
    <property type="project" value="TreeGrafter"/>
</dbReference>
<dbReference type="InterPro" id="IPR009100">
    <property type="entry name" value="AcylCoA_DH/oxidase_NM_dom_sf"/>
</dbReference>
<dbReference type="Pfam" id="PF02771">
    <property type="entry name" value="Acyl-CoA_dh_N"/>
    <property type="match status" value="1"/>
</dbReference>
<feature type="domain" description="Acyl-CoA dehydrogenase/oxidase C-terminal" evidence="7">
    <location>
        <begin position="239"/>
        <end position="369"/>
    </location>
</feature>